<feature type="region of interest" description="Disordered" evidence="1">
    <location>
        <begin position="130"/>
        <end position="155"/>
    </location>
</feature>
<accession>A0AAV7MAW0</accession>
<evidence type="ECO:0000313" key="2">
    <source>
        <dbReference type="EMBL" id="KAJ1098263.1"/>
    </source>
</evidence>
<protein>
    <submittedName>
        <fullName evidence="2">Uncharacterized protein</fullName>
    </submittedName>
</protein>
<dbReference type="Proteomes" id="UP001066276">
    <property type="component" value="Chromosome 10"/>
</dbReference>
<sequence length="238" mass="25026">MCVRCGGTAPLLACVCSPRSPVVSLYASPRGCCITSVSLPGAPPAGAPPLDKHLPQTLQATAIRSVCLHPHVLCRSRAVTPHPCHSPGPKRSRRCPASQHPTMPHAASSSSTGWSDSWRVCDPPGPPLSRHVPGGKVAASSQCHPRGPNIHRGAPPVGASPCKLRRSQAHQVAAIRSPPLCTPAAPGIGYTTVTKRVGLPAFPLLLRYWSPPMSEAPLSCPRFSLRPTSTSGPRWGYI</sequence>
<name>A0AAV7MAW0_PLEWA</name>
<dbReference type="AlphaFoldDB" id="A0AAV7MAW0"/>
<reference evidence="2" key="1">
    <citation type="journal article" date="2022" name="bioRxiv">
        <title>Sequencing and chromosome-scale assembly of the giantPleurodeles waltlgenome.</title>
        <authorList>
            <person name="Brown T."/>
            <person name="Elewa A."/>
            <person name="Iarovenko S."/>
            <person name="Subramanian E."/>
            <person name="Araus A.J."/>
            <person name="Petzold A."/>
            <person name="Susuki M."/>
            <person name="Suzuki K.-i.T."/>
            <person name="Hayashi T."/>
            <person name="Toyoda A."/>
            <person name="Oliveira C."/>
            <person name="Osipova E."/>
            <person name="Leigh N.D."/>
            <person name="Simon A."/>
            <person name="Yun M.H."/>
        </authorList>
    </citation>
    <scope>NUCLEOTIDE SEQUENCE</scope>
    <source>
        <strain evidence="2">20211129_DDA</strain>
        <tissue evidence="2">Liver</tissue>
    </source>
</reference>
<evidence type="ECO:0000313" key="3">
    <source>
        <dbReference type="Proteomes" id="UP001066276"/>
    </source>
</evidence>
<comment type="caution">
    <text evidence="2">The sequence shown here is derived from an EMBL/GenBank/DDBJ whole genome shotgun (WGS) entry which is preliminary data.</text>
</comment>
<organism evidence="2 3">
    <name type="scientific">Pleurodeles waltl</name>
    <name type="common">Iberian ribbed newt</name>
    <dbReference type="NCBI Taxonomy" id="8319"/>
    <lineage>
        <taxon>Eukaryota</taxon>
        <taxon>Metazoa</taxon>
        <taxon>Chordata</taxon>
        <taxon>Craniata</taxon>
        <taxon>Vertebrata</taxon>
        <taxon>Euteleostomi</taxon>
        <taxon>Amphibia</taxon>
        <taxon>Batrachia</taxon>
        <taxon>Caudata</taxon>
        <taxon>Salamandroidea</taxon>
        <taxon>Salamandridae</taxon>
        <taxon>Pleurodelinae</taxon>
        <taxon>Pleurodeles</taxon>
    </lineage>
</organism>
<evidence type="ECO:0000256" key="1">
    <source>
        <dbReference type="SAM" id="MobiDB-lite"/>
    </source>
</evidence>
<dbReference type="EMBL" id="JANPWB010000014">
    <property type="protein sequence ID" value="KAJ1098263.1"/>
    <property type="molecule type" value="Genomic_DNA"/>
</dbReference>
<feature type="region of interest" description="Disordered" evidence="1">
    <location>
        <begin position="81"/>
        <end position="116"/>
    </location>
</feature>
<proteinExistence type="predicted"/>
<gene>
    <name evidence="2" type="ORF">NDU88_003379</name>
</gene>
<keyword evidence="3" id="KW-1185">Reference proteome</keyword>